<evidence type="ECO:0000313" key="3">
    <source>
        <dbReference type="Proteomes" id="UP000198341"/>
    </source>
</evidence>
<sequence>MTSHKSSLILCIFCSFVLKNCASSSDLEFTTDVRYDEAVSKAQYSKTVATEDKNKAELADFTLESVTVFAFARPDLIKYHLESIDHDVKQVFVVLNKFSIEVTFQMREILKLFDCRYSNRLPHTSTQTEKFRCLNPFIKQIILLESDSNNVGFAGSFNMIAKKMLQGNVSYTIISNDDTRFRPGSLLNIAILFEAKPHVCLYLFSHFSSFGIRASTLKRIGVMDEHFWPAYSEDIDYFFRSILQGCHIFLASSQDEKLFVSHGESLSIPAASATLKSSKDYRKLIENTKHIQYGRDAYLCKKWGGCAKNGRDFLNSNKVFKALFRRIHKDHEILHFGGANFSSFGEKLFNFPFNRANFHVSWWDNDERTQMSIRSPRLINMQNAPSEFVWKLQDQKAFLETLEI</sequence>
<dbReference type="Proteomes" id="UP000198341">
    <property type="component" value="Chromosome 19"/>
</dbReference>
<proteinExistence type="predicted"/>
<evidence type="ECO:0000256" key="1">
    <source>
        <dbReference type="SAM" id="SignalP"/>
    </source>
</evidence>
<dbReference type="KEGG" id="bpg:Bathy19g00030"/>
<dbReference type="AlphaFoldDB" id="K8ERV9"/>
<dbReference type="EMBL" id="FO082260">
    <property type="protein sequence ID" value="CCO20776.1"/>
    <property type="molecule type" value="Genomic_DNA"/>
</dbReference>
<feature type="signal peptide" evidence="1">
    <location>
        <begin position="1"/>
        <end position="22"/>
    </location>
</feature>
<keyword evidence="3" id="KW-1185">Reference proteome</keyword>
<dbReference type="SUPFAM" id="SSF53448">
    <property type="entry name" value="Nucleotide-diphospho-sugar transferases"/>
    <property type="match status" value="1"/>
</dbReference>
<name>K8ERV9_9CHLO</name>
<dbReference type="GeneID" id="19010707"/>
<feature type="chain" id="PRO_5003917407" evidence="1">
    <location>
        <begin position="23"/>
        <end position="404"/>
    </location>
</feature>
<dbReference type="RefSeq" id="XP_007508057.1">
    <property type="nucleotide sequence ID" value="XM_007507995.1"/>
</dbReference>
<dbReference type="Gene3D" id="3.90.550.10">
    <property type="entry name" value="Spore Coat Polysaccharide Biosynthesis Protein SpsA, Chain A"/>
    <property type="match status" value="1"/>
</dbReference>
<organism evidence="2 3">
    <name type="scientific">Bathycoccus prasinos</name>
    <dbReference type="NCBI Taxonomy" id="41875"/>
    <lineage>
        <taxon>Eukaryota</taxon>
        <taxon>Viridiplantae</taxon>
        <taxon>Chlorophyta</taxon>
        <taxon>Mamiellophyceae</taxon>
        <taxon>Mamiellales</taxon>
        <taxon>Bathycoccaceae</taxon>
        <taxon>Bathycoccus</taxon>
    </lineage>
</organism>
<accession>K8ERV9</accession>
<gene>
    <name evidence="2" type="ordered locus">Bathy19g00030</name>
</gene>
<reference evidence="2 3" key="1">
    <citation type="submission" date="2011-10" db="EMBL/GenBank/DDBJ databases">
        <authorList>
            <person name="Genoscope - CEA"/>
        </authorList>
    </citation>
    <scope>NUCLEOTIDE SEQUENCE [LARGE SCALE GENOMIC DNA]</scope>
    <source>
        <strain evidence="2 3">RCC 1105</strain>
    </source>
</reference>
<evidence type="ECO:0000313" key="2">
    <source>
        <dbReference type="EMBL" id="CCO20776.1"/>
    </source>
</evidence>
<protein>
    <submittedName>
        <fullName evidence="2">Glycosyltransferase</fullName>
    </submittedName>
</protein>
<dbReference type="InterPro" id="IPR029044">
    <property type="entry name" value="Nucleotide-diphossugar_trans"/>
</dbReference>
<keyword evidence="1" id="KW-0732">Signal</keyword>